<keyword evidence="5" id="KW-1185">Reference proteome</keyword>
<dbReference type="Proteomes" id="UP000199481">
    <property type="component" value="Unassembled WGS sequence"/>
</dbReference>
<dbReference type="PANTHER" id="PTHR46558">
    <property type="entry name" value="TRACRIPTIONAL REGULATORY PROTEIN-RELATED-RELATED"/>
    <property type="match status" value="1"/>
</dbReference>
<dbReference type="PANTHER" id="PTHR46558:SF4">
    <property type="entry name" value="DNA-BIDING PHAGE PROTEIN"/>
    <property type="match status" value="1"/>
</dbReference>
<dbReference type="SMART" id="SM00530">
    <property type="entry name" value="HTH_XRE"/>
    <property type="match status" value="1"/>
</dbReference>
<accession>A0A1H1CJK8</accession>
<evidence type="ECO:0000259" key="3">
    <source>
        <dbReference type="PROSITE" id="PS50943"/>
    </source>
</evidence>
<dbReference type="AlphaFoldDB" id="A0A1H1CJK8"/>
<organism evidence="4 5">
    <name type="scientific">Carnobacterium viridans</name>
    <dbReference type="NCBI Taxonomy" id="174587"/>
    <lineage>
        <taxon>Bacteria</taxon>
        <taxon>Bacillati</taxon>
        <taxon>Bacillota</taxon>
        <taxon>Bacilli</taxon>
        <taxon>Lactobacillales</taxon>
        <taxon>Carnobacteriaceae</taxon>
        <taxon>Carnobacterium</taxon>
    </lineage>
</organism>
<reference evidence="5" key="1">
    <citation type="submission" date="2016-10" db="EMBL/GenBank/DDBJ databases">
        <authorList>
            <person name="Varghese N."/>
            <person name="Submissions S."/>
        </authorList>
    </citation>
    <scope>NUCLEOTIDE SEQUENCE [LARGE SCALE GENOMIC DNA]</scope>
    <source>
        <strain evidence="5">MPL-11</strain>
    </source>
</reference>
<proteinExistence type="predicted"/>
<dbReference type="OrthoDB" id="4427456at2"/>
<dbReference type="InterPro" id="IPR010982">
    <property type="entry name" value="Lambda_DNA-bd_dom_sf"/>
</dbReference>
<dbReference type="RefSeq" id="WP_089978866.1">
    <property type="nucleotide sequence ID" value="NZ_CP084917.1"/>
</dbReference>
<protein>
    <submittedName>
        <fullName evidence="4">DNA-binding transcriptional regulator, XRE-family HTH domain</fullName>
    </submittedName>
</protein>
<dbReference type="Gene3D" id="1.10.260.40">
    <property type="entry name" value="lambda repressor-like DNA-binding domains"/>
    <property type="match status" value="1"/>
</dbReference>
<name>A0A1H1CJK8_9LACT</name>
<evidence type="ECO:0000313" key="5">
    <source>
        <dbReference type="Proteomes" id="UP000199481"/>
    </source>
</evidence>
<dbReference type="PROSITE" id="PS50943">
    <property type="entry name" value="HTH_CROC1"/>
    <property type="match status" value="1"/>
</dbReference>
<feature type="transmembrane region" description="Helical" evidence="2">
    <location>
        <begin position="109"/>
        <end position="131"/>
    </location>
</feature>
<sequence length="183" mass="20642">MSLGQSLKEARAAMDLTQEDIAKKLYVTRQTVSRWEQNKTLPNIFVLQELSSLYGLSIDELISETKKSIQKKEEEISMKKFNWFALVGVVLFNLLLVSVVALTTILLVFALWLITGTFIVSPIILLGANVIGAQSFSLFQSFASILLCLAGLVLYPLAKKTTQTLVDFFKKYVKYNKKMVYSE</sequence>
<evidence type="ECO:0000256" key="2">
    <source>
        <dbReference type="SAM" id="Phobius"/>
    </source>
</evidence>
<keyword evidence="1 4" id="KW-0238">DNA-binding</keyword>
<keyword evidence="2" id="KW-1133">Transmembrane helix</keyword>
<dbReference type="InterPro" id="IPR001387">
    <property type="entry name" value="Cro/C1-type_HTH"/>
</dbReference>
<dbReference type="SUPFAM" id="SSF47413">
    <property type="entry name" value="lambda repressor-like DNA-binding domains"/>
    <property type="match status" value="1"/>
</dbReference>
<feature type="domain" description="HTH cro/C1-type" evidence="3">
    <location>
        <begin position="7"/>
        <end position="61"/>
    </location>
</feature>
<feature type="transmembrane region" description="Helical" evidence="2">
    <location>
        <begin position="81"/>
        <end position="103"/>
    </location>
</feature>
<dbReference type="EMBL" id="FNJW01000009">
    <property type="protein sequence ID" value="SDQ64357.1"/>
    <property type="molecule type" value="Genomic_DNA"/>
</dbReference>
<dbReference type="Pfam" id="PF01381">
    <property type="entry name" value="HTH_3"/>
    <property type="match status" value="1"/>
</dbReference>
<dbReference type="GO" id="GO:0003677">
    <property type="term" value="F:DNA binding"/>
    <property type="evidence" value="ECO:0007669"/>
    <property type="project" value="UniProtKB-KW"/>
</dbReference>
<keyword evidence="2" id="KW-0472">Membrane</keyword>
<gene>
    <name evidence="4" type="ORF">SAMN04487752_2767</name>
</gene>
<feature type="transmembrane region" description="Helical" evidence="2">
    <location>
        <begin position="138"/>
        <end position="158"/>
    </location>
</feature>
<dbReference type="CDD" id="cd00093">
    <property type="entry name" value="HTH_XRE"/>
    <property type="match status" value="1"/>
</dbReference>
<evidence type="ECO:0000256" key="1">
    <source>
        <dbReference type="ARBA" id="ARBA00023125"/>
    </source>
</evidence>
<evidence type="ECO:0000313" key="4">
    <source>
        <dbReference type="EMBL" id="SDQ64357.1"/>
    </source>
</evidence>
<keyword evidence="2" id="KW-0812">Transmembrane</keyword>